<dbReference type="InterPro" id="IPR011050">
    <property type="entry name" value="Pectin_lyase_fold/virulence"/>
</dbReference>
<dbReference type="SUPFAM" id="SSF51126">
    <property type="entry name" value="Pectin lyase-like"/>
    <property type="match status" value="1"/>
</dbReference>
<dbReference type="EMBL" id="MT141296">
    <property type="protein sequence ID" value="QJA57877.1"/>
    <property type="molecule type" value="Genomic_DNA"/>
</dbReference>
<sequence>MRKIILSIFVFFCLVGTTLAAGPVIFFSDLTSAPNTGWEGSETKGAAVTIWGLNFGAAGSVVGTVNITTDSETTNIGDSDATYTVEWAVTTNNPKLDAATTLQRITFHLNSSMSADATATISVTVDGTTSNTIAFGVRAIGSNHIWFMDDNGNNSDGTTVAKAFNNLRQFDPSENANIVAGDVIYIKDGTYSTADEGSSAAIDWRTGGAIGTETSPIAFVGYPGERPKFTIPIVTVPRPADGRTTEVTYITFSKLEYESTTGVVLSYWGDGWRIINLYFDFTSYGCYQSGTIAPVNASYTHYYGNVFLNGSSDSWGHLIYPGGYFQDQAGPTDYLYFGWNEINNWNPNRGATCGHTDGSAAFNARPNSGLASFNYWYIHNNYMHDSSYGQFFYAECDNTVDNIYIYNNLLTNSNQNGAGTSRGMIFNDAGSAHVNQADMYVFNNTIYECGAELAVVWSFRDAPIHMKNNIIVESTGYKYYASNANNSQVWIDSDYDLMYGAGDEPTGAYYQITNTVSADPLFVSAVGEDFTLQAESPAIDAGADTTALFTAVSADPADLLGIVRPLDGDADESFNYDIGAYESSGDAPAGDTTDPTVTAFVIPATANSLTVLITTYTATDDVGVAYYLINESADEPAGGDAGWSAIKQTQYVFDSAGAKTLYAWAKDAAGNISASLNDGVEITLPVTIQKFGVGGSVVLMGGKRIISSP</sequence>
<proteinExistence type="predicted"/>
<dbReference type="AlphaFoldDB" id="A0A6M3ILD7"/>
<dbReference type="InterPro" id="IPR012334">
    <property type="entry name" value="Pectin_lyas_fold"/>
</dbReference>
<dbReference type="Gene3D" id="2.160.20.10">
    <property type="entry name" value="Single-stranded right-handed beta-helix, Pectin lyase-like"/>
    <property type="match status" value="1"/>
</dbReference>
<protein>
    <submittedName>
        <fullName evidence="1">Uncharacterized protein</fullName>
    </submittedName>
</protein>
<gene>
    <name evidence="1" type="ORF">MM415B01544_0011</name>
</gene>
<reference evidence="1" key="1">
    <citation type="submission" date="2020-03" db="EMBL/GenBank/DDBJ databases">
        <title>The deep terrestrial virosphere.</title>
        <authorList>
            <person name="Holmfeldt K."/>
            <person name="Nilsson E."/>
            <person name="Simone D."/>
            <person name="Lopez-Fernandez M."/>
            <person name="Wu X."/>
            <person name="de Brujin I."/>
            <person name="Lundin D."/>
            <person name="Andersson A."/>
            <person name="Bertilsson S."/>
            <person name="Dopson M."/>
        </authorList>
    </citation>
    <scope>NUCLEOTIDE SEQUENCE</scope>
    <source>
        <strain evidence="1">MM415B01544</strain>
    </source>
</reference>
<evidence type="ECO:0000313" key="1">
    <source>
        <dbReference type="EMBL" id="QJA57877.1"/>
    </source>
</evidence>
<dbReference type="NCBIfam" id="NF041518">
    <property type="entry name" value="choice_anch_Q"/>
    <property type="match status" value="1"/>
</dbReference>
<organism evidence="1">
    <name type="scientific">viral metagenome</name>
    <dbReference type="NCBI Taxonomy" id="1070528"/>
    <lineage>
        <taxon>unclassified sequences</taxon>
        <taxon>metagenomes</taxon>
        <taxon>organismal metagenomes</taxon>
    </lineage>
</organism>
<dbReference type="InterPro" id="IPR059226">
    <property type="entry name" value="Choice_anch_Q_dom"/>
</dbReference>
<name>A0A6M3ILD7_9ZZZZ</name>
<accession>A0A6M3ILD7</accession>